<gene>
    <name evidence="1" type="ORF">N3K66_002882</name>
</gene>
<proteinExistence type="predicted"/>
<name>A0ACC0V3U0_9HYPO</name>
<evidence type="ECO:0000313" key="1">
    <source>
        <dbReference type="EMBL" id="KAI9901065.1"/>
    </source>
</evidence>
<comment type="caution">
    <text evidence="1">The sequence shown here is derived from an EMBL/GenBank/DDBJ whole genome shotgun (WGS) entry which is preliminary data.</text>
</comment>
<keyword evidence="2" id="KW-1185">Reference proteome</keyword>
<dbReference type="EMBL" id="CM047942">
    <property type="protein sequence ID" value="KAI9901065.1"/>
    <property type="molecule type" value="Genomic_DNA"/>
</dbReference>
<protein>
    <submittedName>
        <fullName evidence="1">Uncharacterized protein</fullName>
    </submittedName>
</protein>
<accession>A0ACC0V3U0</accession>
<sequence length="1368" mass="151890">MPTQQVTPDSPEHLQNVANALLKARKVIVITGAGISTNSGIPDFRSENGLYSLIQAQFDAMNRLPPAPSSSDPEEDADGSPDEERAAKRRKTSDESSPEAKQDQSRQEKSSTQESAHMTASDEAGEDGYSKQILEGDKPTSHSVNELSRASTPRLPESPRSSPPVEDQLPLPAVYRSTPNNRLRRTLPQSSSPLSSPVLQSSDFLELYEDSSCESSTSPSDLEDIQASHPLTLASGKGTLPNMKGKDLFDASIWADPVRTQVFYTFITSLRQRVKDVEPTRSHRFISHLKDRGKLVRCYTQNIDQIEEKVGLSTTLEDGPGSRGRFSRRSTANTSQLSKMVEEASSDAKSENEQGSSEPGSGGPQTASQSDSGRSNTPVVEEGDQSASQPQQQKATKPAKPEPSRSSGVECVFLHGSLDQLRCFLCGRGTFWSDNRERETLSGQQPECPHCVGAAVAREERGKRALGVGKLRPDIVLYGEEHPSAHLISPIVTHDLGLCPDMLLILGTSLRVHGLKVLVREFAKAIHNRGGKVVFVNFTKPPESSWGEVIDYWVQWDCDAWVDDLQGRIPKLWQDPQQVKQPTKRKSIEAKEEKPRPPPKNPAAIRDTKATGAYWTLRIVEQLHRITGRPKPTPAVPASKAPSADSASETKPKPTKRTRKKEPIQKSEDSSLAEADGPLAPAPPTTCQFMQPIVFADGLNPKPKGKRARKSAPAALDRKKKKPSSTLNPNHGRASKAAPDVEAEDALITKPITQDARISISSILDSVKSNPRTRKPKMIDGEEVVKPMVKSRANRTELQFVHSKFTPLPIHNLAPPTSMQLAQPSQPAALPQPVEPPCSSSGPTSFHFNMRPADHDPRIMTRRMTLETDEAERIREMESKYPWPLDAPRAPPRRIYRLIRMGEISLPVRSKVKEFGHDLKSEFPFDPEWNNLNHGSYGAFPNAIFHARHEYQRRYEARPDPFIRGEMFEHLDASRAAVASLLKAPVGTITFVSNATEGINTVLRNLVWNDDGKDVIVSFNTIYDACARAEDFIADYHKGKVALHEIQLAYPIEDDDVVAIFKDTVKKLADGGQRARVCLFDIVSSNPGLLFPWEEMIKACHELDVLSLVDGAQGIGMVPIDLTANQPDFLVTNCHKWLFTPRGCAVFHVPERNHDLIPSSLATARGYIPKSRDADRTQPMPGGGGKNHFERNFEWVGTKDDSPYFCVRDAIRWRRDVLGGEERIMAYLRELNKRGIKIVADMLGTEYLDNNSGTLTNCGMGNVALPLWVSPPKTTAAAGTVVKEVPEGHTLLSAEDAQEAFNWMNRTMMEEYKTFMALWVRWGRFWVRISAQVYLEDADYEFGGRVLRELCGRVARGEYKEGKDKERK</sequence>
<reference evidence="1" key="1">
    <citation type="submission" date="2022-10" db="EMBL/GenBank/DDBJ databases">
        <title>Complete Genome of Trichothecium roseum strain YXFP-22015, a Plant Pathogen Isolated from Citrus.</title>
        <authorList>
            <person name="Wang Y."/>
            <person name="Zhu L."/>
        </authorList>
    </citation>
    <scope>NUCLEOTIDE SEQUENCE</scope>
    <source>
        <strain evidence="1">YXFP-22015</strain>
    </source>
</reference>
<evidence type="ECO:0000313" key="2">
    <source>
        <dbReference type="Proteomes" id="UP001163324"/>
    </source>
</evidence>
<organism evidence="1 2">
    <name type="scientific">Trichothecium roseum</name>
    <dbReference type="NCBI Taxonomy" id="47278"/>
    <lineage>
        <taxon>Eukaryota</taxon>
        <taxon>Fungi</taxon>
        <taxon>Dikarya</taxon>
        <taxon>Ascomycota</taxon>
        <taxon>Pezizomycotina</taxon>
        <taxon>Sordariomycetes</taxon>
        <taxon>Hypocreomycetidae</taxon>
        <taxon>Hypocreales</taxon>
        <taxon>Hypocreales incertae sedis</taxon>
        <taxon>Trichothecium</taxon>
    </lineage>
</organism>
<dbReference type="Proteomes" id="UP001163324">
    <property type="component" value="Chromosome 3"/>
</dbReference>